<evidence type="ECO:0000256" key="1">
    <source>
        <dbReference type="SAM" id="SignalP"/>
    </source>
</evidence>
<evidence type="ECO:0000313" key="2">
    <source>
        <dbReference type="EMBL" id="RKP38418.1"/>
    </source>
</evidence>
<proteinExistence type="predicted"/>
<keyword evidence="3" id="KW-1185">Reference proteome</keyword>
<evidence type="ECO:0000313" key="3">
    <source>
        <dbReference type="Proteomes" id="UP000268162"/>
    </source>
</evidence>
<protein>
    <submittedName>
        <fullName evidence="2">Uncharacterized protein</fullName>
    </submittedName>
</protein>
<sequence>MKLHFIFISLLGLALVHCAVGHPLPENESRIAELESETQLTGALQGFNLPSEVINNILLSLDDIEMAEVPDRTDIIQALSAKNLPNELINLIISFLGDIERAEAADRAAILSALSARNLPTELITIIMGYRDEANHREPIIEQSAPTPSTE</sequence>
<gene>
    <name evidence="2" type="ORF">BJ085DRAFT_29648</name>
</gene>
<dbReference type="AlphaFoldDB" id="A0A4P9ZYG6"/>
<feature type="chain" id="PRO_5020805258" evidence="1">
    <location>
        <begin position="22"/>
        <end position="151"/>
    </location>
</feature>
<feature type="signal peptide" evidence="1">
    <location>
        <begin position="1"/>
        <end position="21"/>
    </location>
</feature>
<dbReference type="Proteomes" id="UP000268162">
    <property type="component" value="Unassembled WGS sequence"/>
</dbReference>
<name>A0A4P9ZYG6_9FUNG</name>
<dbReference type="EMBL" id="ML002370">
    <property type="protein sequence ID" value="RKP38418.1"/>
    <property type="molecule type" value="Genomic_DNA"/>
</dbReference>
<reference evidence="3" key="1">
    <citation type="journal article" date="2018" name="Nat. Microbiol.">
        <title>Leveraging single-cell genomics to expand the fungal tree of life.</title>
        <authorList>
            <person name="Ahrendt S.R."/>
            <person name="Quandt C.A."/>
            <person name="Ciobanu D."/>
            <person name="Clum A."/>
            <person name="Salamov A."/>
            <person name="Andreopoulos B."/>
            <person name="Cheng J.F."/>
            <person name="Woyke T."/>
            <person name="Pelin A."/>
            <person name="Henrissat B."/>
            <person name="Reynolds N.K."/>
            <person name="Benny G.L."/>
            <person name="Smith M.E."/>
            <person name="James T.Y."/>
            <person name="Grigoriev I.V."/>
        </authorList>
    </citation>
    <scope>NUCLEOTIDE SEQUENCE [LARGE SCALE GENOMIC DNA]</scope>
    <source>
        <strain evidence="3">RSA 468</strain>
    </source>
</reference>
<keyword evidence="1" id="KW-0732">Signal</keyword>
<accession>A0A4P9ZYG6</accession>
<organism evidence="2 3">
    <name type="scientific">Dimargaris cristalligena</name>
    <dbReference type="NCBI Taxonomy" id="215637"/>
    <lineage>
        <taxon>Eukaryota</taxon>
        <taxon>Fungi</taxon>
        <taxon>Fungi incertae sedis</taxon>
        <taxon>Zoopagomycota</taxon>
        <taxon>Kickxellomycotina</taxon>
        <taxon>Dimargaritomycetes</taxon>
        <taxon>Dimargaritales</taxon>
        <taxon>Dimargaritaceae</taxon>
        <taxon>Dimargaris</taxon>
    </lineage>
</organism>